<protein>
    <recommendedName>
        <fullName evidence="3">Translation elongation factor EFTu/EF1A C-terminal domain-containing protein</fullName>
    </recommendedName>
</protein>
<proteinExistence type="predicted"/>
<comment type="caution">
    <text evidence="1">The sequence shown here is derived from an EMBL/GenBank/DDBJ whole genome shotgun (WGS) entry which is preliminary data.</text>
</comment>
<dbReference type="EMBL" id="FOLW01000008">
    <property type="protein sequence ID" value="SFD10969.1"/>
    <property type="molecule type" value="Genomic_DNA"/>
</dbReference>
<dbReference type="AlphaFoldDB" id="A0AAJ4WC08"/>
<name>A0AAJ4WC08_9GAMM</name>
<accession>A0AAJ4WC08</accession>
<evidence type="ECO:0000313" key="1">
    <source>
        <dbReference type="EMBL" id="SFD10969.1"/>
    </source>
</evidence>
<organism evidence="1 2">
    <name type="scientific">Pragia fontium DSM 5563 = ATCC 49100</name>
    <dbReference type="NCBI Taxonomy" id="1122977"/>
    <lineage>
        <taxon>Bacteria</taxon>
        <taxon>Pseudomonadati</taxon>
        <taxon>Pseudomonadota</taxon>
        <taxon>Gammaproteobacteria</taxon>
        <taxon>Enterobacterales</taxon>
        <taxon>Budviciaceae</taxon>
        <taxon>Pragia</taxon>
    </lineage>
</organism>
<dbReference type="RefSeq" id="WP_074823525.1">
    <property type="nucleotide sequence ID" value="NZ_FOLW01000008.1"/>
</dbReference>
<gene>
    <name evidence="1" type="ORF">SAMN02745723_10823</name>
</gene>
<evidence type="ECO:0008006" key="3">
    <source>
        <dbReference type="Google" id="ProtNLM"/>
    </source>
</evidence>
<dbReference type="Gene3D" id="2.40.30.10">
    <property type="entry name" value="Translation factors"/>
    <property type="match status" value="1"/>
</dbReference>
<evidence type="ECO:0000313" key="2">
    <source>
        <dbReference type="Proteomes" id="UP000226420"/>
    </source>
</evidence>
<sequence length="103" mass="11278">MDRQKFIAEVCFYSHGQSCRQTAPNLTGGCYRPHFIVKDTADYLGVCFIDGDALELGKPVQALVETLYDGVNYQTLLQPGCAFFIAEGAAIVGQGKVIGLWQE</sequence>
<dbReference type="Proteomes" id="UP000226420">
    <property type="component" value="Unassembled WGS sequence"/>
</dbReference>
<reference evidence="1 2" key="1">
    <citation type="submission" date="2016-10" db="EMBL/GenBank/DDBJ databases">
        <authorList>
            <person name="Varghese N."/>
            <person name="Submissions S."/>
        </authorList>
    </citation>
    <scope>NUCLEOTIDE SEQUENCE [LARGE SCALE GENOMIC DNA]</scope>
    <source>
        <strain evidence="1 2">DSM 5563</strain>
    </source>
</reference>